<comment type="catalytic activity">
    <reaction evidence="17">
        <text>prostaglandin A1 + NAD(+) = 15-oxo-prostaglandin A1 + NADH + H(+)</text>
        <dbReference type="Rhea" id="RHEA:41263"/>
        <dbReference type="ChEBI" id="CHEBI:15378"/>
        <dbReference type="ChEBI" id="CHEBI:57398"/>
        <dbReference type="ChEBI" id="CHEBI:57540"/>
        <dbReference type="ChEBI" id="CHEBI:57945"/>
        <dbReference type="ChEBI" id="CHEBI:85072"/>
    </reaction>
    <physiologicalReaction direction="left-to-right" evidence="17">
        <dbReference type="Rhea" id="RHEA:41264"/>
    </physiologicalReaction>
</comment>
<comment type="catalytic activity">
    <reaction evidence="11">
        <text>14-hydroxy-(4Z,7Z,10Z,12E,16Z,19Z)-docosahexaenoate + NAD(+) = 14-oxo-(4Z,7Z,10Z,12E,16Z,19Z)-docosahexaenoate + NADH + H(+)</text>
        <dbReference type="Rhea" id="RHEA:48952"/>
        <dbReference type="ChEBI" id="CHEBI:15378"/>
        <dbReference type="ChEBI" id="CHEBI:57540"/>
        <dbReference type="ChEBI" id="CHEBI:57945"/>
        <dbReference type="ChEBI" id="CHEBI:90866"/>
        <dbReference type="ChEBI" id="CHEBI:90867"/>
    </reaction>
    <physiologicalReaction direction="left-to-right" evidence="11">
        <dbReference type="Rhea" id="RHEA:48953"/>
    </physiologicalReaction>
</comment>
<reference evidence="23 24" key="1">
    <citation type="submission" date="2020-08" db="EMBL/GenBank/DDBJ databases">
        <authorList>
            <person name="Hejnol A."/>
        </authorList>
    </citation>
    <scope>NUCLEOTIDE SEQUENCE [LARGE SCALE GENOMIC DNA]</scope>
</reference>
<comment type="catalytic activity">
    <reaction evidence="19">
        <text>resolvin D2 + NAD(+) = 16-oxoresolvin D2 + NADH + H(+)</text>
        <dbReference type="Rhea" id="RHEA:53588"/>
        <dbReference type="ChEBI" id="CHEBI:15378"/>
        <dbReference type="ChEBI" id="CHEBI:57540"/>
        <dbReference type="ChEBI" id="CHEBI:57945"/>
        <dbReference type="ChEBI" id="CHEBI:133367"/>
        <dbReference type="ChEBI" id="CHEBI:137498"/>
    </reaction>
    <physiologicalReaction direction="left-to-right" evidence="19">
        <dbReference type="Rhea" id="RHEA:53589"/>
    </physiologicalReaction>
</comment>
<evidence type="ECO:0000256" key="10">
    <source>
        <dbReference type="ARBA" id="ARBA00047672"/>
    </source>
</evidence>
<keyword evidence="24" id="KW-1185">Reference proteome</keyword>
<dbReference type="OrthoDB" id="37659at2759"/>
<dbReference type="PROSITE" id="PS00061">
    <property type="entry name" value="ADH_SHORT"/>
    <property type="match status" value="1"/>
</dbReference>
<dbReference type="InterPro" id="IPR020904">
    <property type="entry name" value="Sc_DH/Rdtase_CS"/>
</dbReference>
<dbReference type="GO" id="GO:0005737">
    <property type="term" value="C:cytoplasm"/>
    <property type="evidence" value="ECO:0007669"/>
    <property type="project" value="TreeGrafter"/>
</dbReference>
<dbReference type="InterPro" id="IPR002347">
    <property type="entry name" value="SDR_fam"/>
</dbReference>
<evidence type="ECO:0000256" key="17">
    <source>
        <dbReference type="ARBA" id="ARBA00048611"/>
    </source>
</evidence>
<evidence type="ECO:0000256" key="6">
    <source>
        <dbReference type="ARBA" id="ARBA00041812"/>
    </source>
</evidence>
<evidence type="ECO:0000256" key="9">
    <source>
        <dbReference type="ARBA" id="ARBA00047325"/>
    </source>
</evidence>
<evidence type="ECO:0000313" key="24">
    <source>
        <dbReference type="Proteomes" id="UP000549394"/>
    </source>
</evidence>
<organism evidence="23 24">
    <name type="scientific">Dimorphilus gyrociliatus</name>
    <dbReference type="NCBI Taxonomy" id="2664684"/>
    <lineage>
        <taxon>Eukaryota</taxon>
        <taxon>Metazoa</taxon>
        <taxon>Spiralia</taxon>
        <taxon>Lophotrochozoa</taxon>
        <taxon>Annelida</taxon>
        <taxon>Polychaeta</taxon>
        <taxon>Polychaeta incertae sedis</taxon>
        <taxon>Dinophilidae</taxon>
        <taxon>Dimorphilus</taxon>
    </lineage>
</organism>
<dbReference type="GO" id="GO:0047034">
    <property type="term" value="F:15-hydroxyicosatetraenoate dehydrogenase activity"/>
    <property type="evidence" value="ECO:0007669"/>
    <property type="project" value="UniProtKB-EC"/>
</dbReference>
<evidence type="ECO:0000256" key="11">
    <source>
        <dbReference type="ARBA" id="ARBA00048008"/>
    </source>
</evidence>
<evidence type="ECO:0000256" key="15">
    <source>
        <dbReference type="ARBA" id="ARBA00048393"/>
    </source>
</evidence>
<dbReference type="Proteomes" id="UP000549394">
    <property type="component" value="Unassembled WGS sequence"/>
</dbReference>
<dbReference type="Pfam" id="PF00106">
    <property type="entry name" value="adh_short"/>
    <property type="match status" value="1"/>
</dbReference>
<evidence type="ECO:0000256" key="3">
    <source>
        <dbReference type="ARBA" id="ARBA00038968"/>
    </source>
</evidence>
<dbReference type="EC" id="1.1.1.141" evidence="3"/>
<name>A0A7I8VUR2_9ANNE</name>
<protein>
    <recommendedName>
        <fullName evidence="5">15-hydroxyprostaglandin dehydrogenase [NAD(+)]</fullName>
        <ecNumber evidence="3">1.1.1.141</ecNumber>
        <ecNumber evidence="4">1.1.1.232</ecNumber>
    </recommendedName>
    <alternativeName>
        <fullName evidence="7">Eicosanoid/docosanoid dehydrogenase [NAD(+)]</fullName>
    </alternativeName>
    <alternativeName>
        <fullName evidence="6">Prostaglandin dehydrogenase 1</fullName>
    </alternativeName>
</protein>
<evidence type="ECO:0000256" key="14">
    <source>
        <dbReference type="ARBA" id="ARBA00048170"/>
    </source>
</evidence>
<comment type="catalytic activity">
    <reaction evidence="18">
        <text>prostaglandin E2 + NAD(+) = 15-oxoprostaglandin E2 + NADH + H(+)</text>
        <dbReference type="Rhea" id="RHEA:11876"/>
        <dbReference type="ChEBI" id="CHEBI:15378"/>
        <dbReference type="ChEBI" id="CHEBI:57400"/>
        <dbReference type="ChEBI" id="CHEBI:57540"/>
        <dbReference type="ChEBI" id="CHEBI:57945"/>
        <dbReference type="ChEBI" id="CHEBI:606564"/>
        <dbReference type="EC" id="1.1.1.141"/>
    </reaction>
    <physiologicalReaction direction="left-to-right" evidence="18">
        <dbReference type="Rhea" id="RHEA:11877"/>
    </physiologicalReaction>
</comment>
<evidence type="ECO:0000256" key="7">
    <source>
        <dbReference type="ARBA" id="ARBA00042026"/>
    </source>
</evidence>
<comment type="caution">
    <text evidence="23">The sequence shown here is derived from an EMBL/GenBank/DDBJ whole genome shotgun (WGS) entry which is preliminary data.</text>
</comment>
<comment type="catalytic activity">
    <reaction evidence="13">
        <text>(11R)-hydroxy-(5Z,8Z,12E,14Z)-eicosatetraenoate + NAD(+) = 11-oxo-(5Z,8Z,12E,14Z)-eicosatetraenoate + NADH + H(+)</text>
        <dbReference type="Rhea" id="RHEA:48640"/>
        <dbReference type="ChEBI" id="CHEBI:15378"/>
        <dbReference type="ChEBI" id="CHEBI:57540"/>
        <dbReference type="ChEBI" id="CHEBI:57945"/>
        <dbReference type="ChEBI" id="CHEBI:78836"/>
        <dbReference type="ChEBI" id="CHEBI:90697"/>
    </reaction>
    <physiologicalReaction direction="left-to-right" evidence="13">
        <dbReference type="Rhea" id="RHEA:48641"/>
    </physiologicalReaction>
</comment>
<evidence type="ECO:0000256" key="19">
    <source>
        <dbReference type="ARBA" id="ARBA00048921"/>
    </source>
</evidence>
<dbReference type="PANTHER" id="PTHR44229">
    <property type="entry name" value="15-HYDROXYPROSTAGLANDIN DEHYDROGENASE [NAD(+)]"/>
    <property type="match status" value="1"/>
</dbReference>
<comment type="function">
    <text evidence="8">Catalyzes the NAD-dependent dehydrogenation (oxidation) of a broad array of hydroxylated polyunsaturated fatty acids (mainly eicosanoids and docosanoids, including prostaglandins, lipoxins and resolvins), yielding their corresponding keto (oxo) metabolites. Decreases the levels of the pro-proliferative prostaglandins such as prostaglandin E2 (whose activity is increased in cancer because of an increase in the expression of cyclooxygenase 2) and generates oxo-fatty acid products that can profoundly influence cell function by abrogating pro-inflammatory cytokine expression. Converts resolvins E1, D1 and D2 to their oxo products, which represents a mode of resolvin inactivation. Resolvin E1 plays important roles during the resolution phase of acute inflammation, while resolvins D1 and D2 have a unique role in obesity-induced adipose inflammation.</text>
</comment>
<evidence type="ECO:0000256" key="4">
    <source>
        <dbReference type="ARBA" id="ARBA00039060"/>
    </source>
</evidence>
<evidence type="ECO:0000313" key="23">
    <source>
        <dbReference type="EMBL" id="CAD5119981.1"/>
    </source>
</evidence>
<proteinExistence type="inferred from homology"/>
<evidence type="ECO:0000256" key="5">
    <source>
        <dbReference type="ARBA" id="ARBA00040276"/>
    </source>
</evidence>
<evidence type="ECO:0000256" key="21">
    <source>
        <dbReference type="ARBA" id="ARBA00049188"/>
    </source>
</evidence>
<evidence type="ECO:0000256" key="2">
    <source>
        <dbReference type="ARBA" id="ARBA00023002"/>
    </source>
</evidence>
<dbReference type="EMBL" id="CAJFCJ010000011">
    <property type="protein sequence ID" value="CAD5119981.1"/>
    <property type="molecule type" value="Genomic_DNA"/>
</dbReference>
<evidence type="ECO:0000256" key="20">
    <source>
        <dbReference type="ARBA" id="ARBA00049151"/>
    </source>
</evidence>
<comment type="catalytic activity">
    <reaction evidence="20">
        <text>(15S)-hydroxy-(5Z,8Z,11Z,13E)-eicosatetraenoate + NAD(+) = 15-oxo-(5Z,8Z,11Z,13E)-eicosatetraenoate + NADH + H(+)</text>
        <dbReference type="Rhea" id="RHEA:23260"/>
        <dbReference type="ChEBI" id="CHEBI:15378"/>
        <dbReference type="ChEBI" id="CHEBI:57409"/>
        <dbReference type="ChEBI" id="CHEBI:57410"/>
        <dbReference type="ChEBI" id="CHEBI:57540"/>
        <dbReference type="ChEBI" id="CHEBI:57945"/>
        <dbReference type="EC" id="1.1.1.232"/>
    </reaction>
    <physiologicalReaction direction="left-to-right" evidence="20">
        <dbReference type="Rhea" id="RHEA:23261"/>
    </physiologicalReaction>
</comment>
<evidence type="ECO:0000256" key="18">
    <source>
        <dbReference type="ARBA" id="ARBA00048739"/>
    </source>
</evidence>
<gene>
    <name evidence="23" type="ORF">DGYR_LOCUS8146</name>
</gene>
<dbReference type="PRINTS" id="PR00081">
    <property type="entry name" value="GDHRDH"/>
</dbReference>
<evidence type="ECO:0000256" key="22">
    <source>
        <dbReference type="RuleBase" id="RU000363"/>
    </source>
</evidence>
<comment type="similarity">
    <text evidence="1 22">Belongs to the short-chain dehydrogenases/reductases (SDR) family.</text>
</comment>
<accession>A0A7I8VUR2</accession>
<dbReference type="GO" id="GO:0016404">
    <property type="term" value="F:15-hydroxyprostaglandin dehydrogenase (NAD+) activity"/>
    <property type="evidence" value="ECO:0007669"/>
    <property type="project" value="UniProtKB-EC"/>
</dbReference>
<dbReference type="AlphaFoldDB" id="A0A7I8VUR2"/>
<comment type="catalytic activity">
    <reaction evidence="12">
        <text>15-oxo-(5S,6R)-dihydroxy-(7E,9E,11Z)-eicosatrienoate + NADH + H(+) = (5S,6R,15S)-trihydroxy-(7E,9E,11Z)-eicosatrienoate + NAD(+)</text>
        <dbReference type="Rhea" id="RHEA:41596"/>
        <dbReference type="ChEBI" id="CHEBI:15378"/>
        <dbReference type="ChEBI" id="CHEBI:57540"/>
        <dbReference type="ChEBI" id="CHEBI:57945"/>
        <dbReference type="ChEBI" id="CHEBI:78325"/>
        <dbReference type="ChEBI" id="CHEBI:78329"/>
    </reaction>
    <physiologicalReaction direction="left-to-right" evidence="12">
        <dbReference type="Rhea" id="RHEA:41597"/>
    </physiologicalReaction>
</comment>
<evidence type="ECO:0000256" key="8">
    <source>
        <dbReference type="ARBA" id="ARBA00045705"/>
    </source>
</evidence>
<dbReference type="EC" id="1.1.1.232" evidence="4"/>
<comment type="catalytic activity">
    <reaction evidence="9">
        <text>prostaglandin E1 + NAD(+) = 15-oxoprostaglandin E1 + NADH + H(+)</text>
        <dbReference type="Rhea" id="RHEA:16477"/>
        <dbReference type="ChEBI" id="CHEBI:15378"/>
        <dbReference type="ChEBI" id="CHEBI:57397"/>
        <dbReference type="ChEBI" id="CHEBI:57401"/>
        <dbReference type="ChEBI" id="CHEBI:57540"/>
        <dbReference type="ChEBI" id="CHEBI:57945"/>
    </reaction>
    <physiologicalReaction direction="left-to-right" evidence="9">
        <dbReference type="Rhea" id="RHEA:16478"/>
    </physiologicalReaction>
</comment>
<evidence type="ECO:0000256" key="12">
    <source>
        <dbReference type="ARBA" id="ARBA00048140"/>
    </source>
</evidence>
<comment type="catalytic activity">
    <reaction evidence="10">
        <text>resolvin D1 + NAD(+) = 8-oxoresolvin D1 + NADH + H(+)</text>
        <dbReference type="Rhea" id="RHEA:50124"/>
        <dbReference type="ChEBI" id="CHEBI:15378"/>
        <dbReference type="ChEBI" id="CHEBI:57540"/>
        <dbReference type="ChEBI" id="CHEBI:57945"/>
        <dbReference type="ChEBI" id="CHEBI:132079"/>
        <dbReference type="ChEBI" id="CHEBI:132080"/>
    </reaction>
    <physiologicalReaction direction="left-to-right" evidence="10">
        <dbReference type="Rhea" id="RHEA:50125"/>
    </physiologicalReaction>
</comment>
<comment type="catalytic activity">
    <reaction evidence="14">
        <text>resolvin D1 + NAD(+) = 17-oxoresolvin D1 + NADH + H(+)</text>
        <dbReference type="Rhea" id="RHEA:50128"/>
        <dbReference type="ChEBI" id="CHEBI:15378"/>
        <dbReference type="ChEBI" id="CHEBI:57540"/>
        <dbReference type="ChEBI" id="CHEBI:57945"/>
        <dbReference type="ChEBI" id="CHEBI:132079"/>
        <dbReference type="ChEBI" id="CHEBI:132081"/>
    </reaction>
    <physiologicalReaction direction="left-to-right" evidence="14">
        <dbReference type="Rhea" id="RHEA:50129"/>
    </physiologicalReaction>
</comment>
<dbReference type="InterPro" id="IPR036291">
    <property type="entry name" value="NAD(P)-bd_dom_sf"/>
</dbReference>
<dbReference type="Gene3D" id="3.40.50.720">
    <property type="entry name" value="NAD(P)-binding Rossmann-like Domain"/>
    <property type="match status" value="1"/>
</dbReference>
<keyword evidence="2" id="KW-0560">Oxidoreductase</keyword>
<evidence type="ECO:0000256" key="16">
    <source>
        <dbReference type="ARBA" id="ARBA00048535"/>
    </source>
</evidence>
<comment type="catalytic activity">
    <reaction evidence="15">
        <text>resolvin D2 + NAD(+) = 7-oxoresolvin D2 + NADH + H(+)</text>
        <dbReference type="Rhea" id="RHEA:53584"/>
        <dbReference type="ChEBI" id="CHEBI:15378"/>
        <dbReference type="ChEBI" id="CHEBI:57540"/>
        <dbReference type="ChEBI" id="CHEBI:57945"/>
        <dbReference type="ChEBI" id="CHEBI:133367"/>
        <dbReference type="ChEBI" id="CHEBI:137497"/>
    </reaction>
    <physiologicalReaction direction="left-to-right" evidence="15">
        <dbReference type="Rhea" id="RHEA:53585"/>
    </physiologicalReaction>
</comment>
<dbReference type="SUPFAM" id="SSF51735">
    <property type="entry name" value="NAD(P)-binding Rossmann-fold domains"/>
    <property type="match status" value="1"/>
</dbReference>
<evidence type="ECO:0000256" key="1">
    <source>
        <dbReference type="ARBA" id="ARBA00006484"/>
    </source>
</evidence>
<dbReference type="PANTHER" id="PTHR44229:SF4">
    <property type="entry name" value="15-HYDROXYPROSTAGLANDIN DEHYDROGENASE [NAD(+)]"/>
    <property type="match status" value="1"/>
</dbReference>
<sequence>MNIRGAVALITGAGRGFGRAFAERLLEKNCKVVICEIDSTTGSKTANELNNLYGDGSAMFIRCDVTKSADIDNALKKTLETYKKLNILVNNAGYLTETNWMKTLDVNLKAVINFSKKALPILKQQDEQTAIVNISSAGGLFPMSENPVYSASKYGVVGYSRSIADSIDSDKMKVLCLCPSFADSEGFLKELKASENYKTIKKDVESLGVLKVSTVADVFLKALEAQNNNGAVIYINPFEISYKFPHKLKNSKL</sequence>
<comment type="catalytic activity">
    <reaction evidence="16">
        <text>lipoxin A4 + NAD(+) = 15-oxo-(5S,6R)-dihydroxy-(7E,9E,11Z,13E)-eicosatetraenoate + NADH + H(+)</text>
        <dbReference type="Rhea" id="RHEA:41572"/>
        <dbReference type="ChEBI" id="CHEBI:15378"/>
        <dbReference type="ChEBI" id="CHEBI:57540"/>
        <dbReference type="ChEBI" id="CHEBI:57945"/>
        <dbReference type="ChEBI" id="CHEBI:67026"/>
        <dbReference type="ChEBI" id="CHEBI:78311"/>
    </reaction>
    <physiologicalReaction direction="left-to-right" evidence="16">
        <dbReference type="Rhea" id="RHEA:41573"/>
    </physiologicalReaction>
</comment>
<evidence type="ECO:0000256" key="13">
    <source>
        <dbReference type="ARBA" id="ARBA00048144"/>
    </source>
</evidence>
<dbReference type="PRINTS" id="PR00080">
    <property type="entry name" value="SDRFAMILY"/>
</dbReference>
<comment type="catalytic activity">
    <reaction evidence="21">
        <text>resolvin E1 + NAD(+) = 18-oxo-resolvin E1 + NADH + H(+)</text>
        <dbReference type="Rhea" id="RHEA:49244"/>
        <dbReference type="ChEBI" id="CHEBI:15378"/>
        <dbReference type="ChEBI" id="CHEBI:57540"/>
        <dbReference type="ChEBI" id="CHEBI:57945"/>
        <dbReference type="ChEBI" id="CHEBI:91000"/>
        <dbReference type="ChEBI" id="CHEBI:91001"/>
    </reaction>
    <physiologicalReaction direction="left-to-right" evidence="21">
        <dbReference type="Rhea" id="RHEA:49245"/>
    </physiologicalReaction>
</comment>